<sequence length="461" mass="52277">MFRKLLLAAAALWAAVTLSSCTGFSVVTEDLMDPPKLTAEQTAINNALKQSVISSTIRLKYPKTGDYRSSFVFHDIDGDDEQEAIAFYSVESSDYTRVSLLDQKEGQWVAVYELPGASEDVEFISFANITDNPADDVIIGWSSPDQEEKELCVYSMVDNTLTLQHSETYSEYILDDLDRDGRDDIFIVHKSGNSRSASLLQISFNGYEVDVVSEISLSDAIVEFSHLITGRFRSDSGQKALFIDELISGSSYATEVFTITSNGLIPLISWEMAELDLEEEQPSEELKPTLSLYEQTIRSEQVFCTDINNDSVVEIPISRSLPGYEDEELAEADKLYLTQYSHLKDESFARVFSAVINRTAGYMIRFPENWIDNVTVVNQVENGEWRFIRYNNELKHSLNDISEELARIRVVSQNDYQDKFLENYIELDVKGLFTYYGYIPENVTSDLKISAVELKSMFELI</sequence>
<reference evidence="2" key="1">
    <citation type="submission" date="2020-08" db="EMBL/GenBank/DDBJ databases">
        <title>Genome public.</title>
        <authorList>
            <person name="Liu C."/>
            <person name="Sun Q."/>
        </authorList>
    </citation>
    <scope>NUCLEOTIDE SEQUENCE</scope>
    <source>
        <strain evidence="2">NSJ-64</strain>
    </source>
</reference>
<organism evidence="2 3">
    <name type="scientific">Youxingia wuxianensis</name>
    <dbReference type="NCBI Taxonomy" id="2763678"/>
    <lineage>
        <taxon>Bacteria</taxon>
        <taxon>Bacillati</taxon>
        <taxon>Bacillota</taxon>
        <taxon>Clostridia</taxon>
        <taxon>Eubacteriales</taxon>
        <taxon>Oscillospiraceae</taxon>
        <taxon>Youxingia</taxon>
    </lineage>
</organism>
<evidence type="ECO:0000313" key="3">
    <source>
        <dbReference type="Proteomes" id="UP000623678"/>
    </source>
</evidence>
<keyword evidence="3" id="KW-1185">Reference proteome</keyword>
<feature type="signal peptide" evidence="1">
    <location>
        <begin position="1"/>
        <end position="20"/>
    </location>
</feature>
<dbReference type="SUPFAM" id="SSF69318">
    <property type="entry name" value="Integrin alpha N-terminal domain"/>
    <property type="match status" value="1"/>
</dbReference>
<evidence type="ECO:0000313" key="2">
    <source>
        <dbReference type="EMBL" id="MBC8586350.1"/>
    </source>
</evidence>
<protein>
    <recommendedName>
        <fullName evidence="4">VCBS repeat-containing protein</fullName>
    </recommendedName>
</protein>
<dbReference type="EMBL" id="JACRTD010000010">
    <property type="protein sequence ID" value="MBC8586350.1"/>
    <property type="molecule type" value="Genomic_DNA"/>
</dbReference>
<dbReference type="PROSITE" id="PS51257">
    <property type="entry name" value="PROKAR_LIPOPROTEIN"/>
    <property type="match status" value="1"/>
</dbReference>
<dbReference type="InterPro" id="IPR028994">
    <property type="entry name" value="Integrin_alpha_N"/>
</dbReference>
<accession>A0A926IIM2</accession>
<dbReference type="Proteomes" id="UP000623678">
    <property type="component" value="Unassembled WGS sequence"/>
</dbReference>
<proteinExistence type="predicted"/>
<evidence type="ECO:0008006" key="4">
    <source>
        <dbReference type="Google" id="ProtNLM"/>
    </source>
</evidence>
<gene>
    <name evidence="2" type="ORF">H8705_12245</name>
</gene>
<comment type="caution">
    <text evidence="2">The sequence shown here is derived from an EMBL/GenBank/DDBJ whole genome shotgun (WGS) entry which is preliminary data.</text>
</comment>
<evidence type="ECO:0000256" key="1">
    <source>
        <dbReference type="SAM" id="SignalP"/>
    </source>
</evidence>
<feature type="chain" id="PRO_5037623891" description="VCBS repeat-containing protein" evidence="1">
    <location>
        <begin position="21"/>
        <end position="461"/>
    </location>
</feature>
<dbReference type="AlphaFoldDB" id="A0A926IIM2"/>
<name>A0A926IIM2_9FIRM</name>
<dbReference type="RefSeq" id="WP_262396072.1">
    <property type="nucleotide sequence ID" value="NZ_JACRTD010000010.1"/>
</dbReference>
<keyword evidence="1" id="KW-0732">Signal</keyword>